<dbReference type="InterPro" id="IPR036640">
    <property type="entry name" value="ABC1_TM_sf"/>
</dbReference>
<evidence type="ECO:0000313" key="16">
    <source>
        <dbReference type="Proteomes" id="UP000191408"/>
    </source>
</evidence>
<dbReference type="OrthoDB" id="6500128at2759"/>
<evidence type="ECO:0000313" key="15">
    <source>
        <dbReference type="EMBL" id="OQD71382.1"/>
    </source>
</evidence>
<dbReference type="InterPro" id="IPR017871">
    <property type="entry name" value="ABC_transporter-like_CS"/>
</dbReference>
<dbReference type="FunFam" id="1.20.1560.10:FF:000066">
    <property type="entry name" value="ABC multidrug transporter (Eurofung)"/>
    <property type="match status" value="1"/>
</dbReference>
<dbReference type="SUPFAM" id="SSF90123">
    <property type="entry name" value="ABC transporter transmembrane region"/>
    <property type="match status" value="2"/>
</dbReference>
<dbReference type="CDD" id="cd03244">
    <property type="entry name" value="ABCC_MRP_domain2"/>
    <property type="match status" value="1"/>
</dbReference>
<keyword evidence="10" id="KW-0325">Glycoprotein</keyword>
<evidence type="ECO:0000256" key="1">
    <source>
        <dbReference type="ARBA" id="ARBA00004651"/>
    </source>
</evidence>
<feature type="transmembrane region" description="Helical" evidence="12">
    <location>
        <begin position="1007"/>
        <end position="1026"/>
    </location>
</feature>
<evidence type="ECO:0000256" key="4">
    <source>
        <dbReference type="ARBA" id="ARBA00022475"/>
    </source>
</evidence>
<dbReference type="Pfam" id="PF00005">
    <property type="entry name" value="ABC_tran"/>
    <property type="match status" value="2"/>
</dbReference>
<dbReference type="InterPro" id="IPR011527">
    <property type="entry name" value="ABC1_TM_dom"/>
</dbReference>
<dbReference type="FunFam" id="1.20.1560.10:FF:000055">
    <property type="entry name" value="ABC multidrug transporter (Eurofung)"/>
    <property type="match status" value="1"/>
</dbReference>
<feature type="domain" description="ABC transporter" evidence="13">
    <location>
        <begin position="1217"/>
        <end position="1455"/>
    </location>
</feature>
<feature type="domain" description="ABC transmembrane type-1" evidence="14">
    <location>
        <begin position="260"/>
        <end position="527"/>
    </location>
</feature>
<evidence type="ECO:0000256" key="6">
    <source>
        <dbReference type="ARBA" id="ARBA00022741"/>
    </source>
</evidence>
<accession>A0A1V6P3L3</accession>
<dbReference type="InterPro" id="IPR044726">
    <property type="entry name" value="ABCC_6TM_D2"/>
</dbReference>
<reference evidence="16" key="1">
    <citation type="journal article" date="2017" name="Nat. Microbiol.">
        <title>Global analysis of biosynthetic gene clusters reveals vast potential of secondary metabolite production in Penicillium species.</title>
        <authorList>
            <person name="Nielsen J.C."/>
            <person name="Grijseels S."/>
            <person name="Prigent S."/>
            <person name="Ji B."/>
            <person name="Dainat J."/>
            <person name="Nielsen K.F."/>
            <person name="Frisvad J.C."/>
            <person name="Workman M."/>
            <person name="Nielsen J."/>
        </authorList>
    </citation>
    <scope>NUCLEOTIDE SEQUENCE [LARGE SCALE GENOMIC DNA]</scope>
    <source>
        <strain evidence="16">IBT 4502</strain>
    </source>
</reference>
<dbReference type="CDD" id="cd03250">
    <property type="entry name" value="ABCC_MRP_domain1"/>
    <property type="match status" value="1"/>
</dbReference>
<feature type="transmembrane region" description="Helical" evidence="12">
    <location>
        <begin position="239"/>
        <end position="268"/>
    </location>
</feature>
<keyword evidence="7" id="KW-0067">ATP-binding</keyword>
<dbReference type="InterPro" id="IPR027417">
    <property type="entry name" value="P-loop_NTPase"/>
</dbReference>
<dbReference type="GO" id="GO:0005886">
    <property type="term" value="C:plasma membrane"/>
    <property type="evidence" value="ECO:0007669"/>
    <property type="project" value="UniProtKB-SubCell"/>
</dbReference>
<evidence type="ECO:0000256" key="9">
    <source>
        <dbReference type="ARBA" id="ARBA00023136"/>
    </source>
</evidence>
<feature type="transmembrane region" description="Helical" evidence="12">
    <location>
        <begin position="475"/>
        <end position="496"/>
    </location>
</feature>
<evidence type="ECO:0000256" key="11">
    <source>
        <dbReference type="SAM" id="MobiDB-lite"/>
    </source>
</evidence>
<dbReference type="InterPro" id="IPR003593">
    <property type="entry name" value="AAA+_ATPase"/>
</dbReference>
<feature type="transmembrane region" description="Helical" evidence="12">
    <location>
        <begin position="16"/>
        <end position="36"/>
    </location>
</feature>
<dbReference type="InterPro" id="IPR044746">
    <property type="entry name" value="ABCC_6TM_D1"/>
</dbReference>
<feature type="transmembrane region" description="Helical" evidence="12">
    <location>
        <begin position="82"/>
        <end position="101"/>
    </location>
</feature>
<keyword evidence="9 12" id="KW-0472">Membrane</keyword>
<dbReference type="CDD" id="cd18580">
    <property type="entry name" value="ABC_6TM_ABCC_D2"/>
    <property type="match status" value="1"/>
</dbReference>
<feature type="transmembrane region" description="Helical" evidence="12">
    <location>
        <begin position="1032"/>
        <end position="1050"/>
    </location>
</feature>
<dbReference type="Pfam" id="PF00664">
    <property type="entry name" value="ABC_membrane"/>
    <property type="match status" value="2"/>
</dbReference>
<evidence type="ECO:0000256" key="8">
    <source>
        <dbReference type="ARBA" id="ARBA00022989"/>
    </source>
</evidence>
<evidence type="ECO:0008006" key="17">
    <source>
        <dbReference type="Google" id="ProtNLM"/>
    </source>
</evidence>
<feature type="domain" description="ABC transmembrane type-1" evidence="14">
    <location>
        <begin position="898"/>
        <end position="1177"/>
    </location>
</feature>
<evidence type="ECO:0000256" key="12">
    <source>
        <dbReference type="SAM" id="Phobius"/>
    </source>
</evidence>
<dbReference type="PANTHER" id="PTHR24223">
    <property type="entry name" value="ATP-BINDING CASSETTE SUB-FAMILY C"/>
    <property type="match status" value="1"/>
</dbReference>
<keyword evidence="6" id="KW-0547">Nucleotide-binding</keyword>
<evidence type="ECO:0000256" key="7">
    <source>
        <dbReference type="ARBA" id="ARBA00022840"/>
    </source>
</evidence>
<dbReference type="Proteomes" id="UP000191408">
    <property type="component" value="Unassembled WGS sequence"/>
</dbReference>
<evidence type="ECO:0000256" key="3">
    <source>
        <dbReference type="ARBA" id="ARBA00022448"/>
    </source>
</evidence>
<dbReference type="PROSITE" id="PS50893">
    <property type="entry name" value="ABC_TRANSPORTER_2"/>
    <property type="match status" value="2"/>
</dbReference>
<feature type="compositionally biased region" description="Low complexity" evidence="11">
    <location>
        <begin position="566"/>
        <end position="578"/>
    </location>
</feature>
<protein>
    <recommendedName>
        <fullName evidence="17">ABC transporter</fullName>
    </recommendedName>
</protein>
<dbReference type="SUPFAM" id="SSF52540">
    <property type="entry name" value="P-loop containing nucleoside triphosphate hydrolases"/>
    <property type="match status" value="2"/>
</dbReference>
<dbReference type="PANTHER" id="PTHR24223:SF399">
    <property type="entry name" value="ABC TRANSPORTER ATNG"/>
    <property type="match status" value="1"/>
</dbReference>
<dbReference type="EMBL" id="MDYM01000001">
    <property type="protein sequence ID" value="OQD71382.1"/>
    <property type="molecule type" value="Genomic_DNA"/>
</dbReference>
<comment type="caution">
    <text evidence="15">The sequence shown here is derived from an EMBL/GenBank/DDBJ whole genome shotgun (WGS) entry which is preliminary data.</text>
</comment>
<feature type="domain" description="ABC transporter" evidence="13">
    <location>
        <begin position="604"/>
        <end position="837"/>
    </location>
</feature>
<dbReference type="InterPro" id="IPR003439">
    <property type="entry name" value="ABC_transporter-like_ATP-bd"/>
</dbReference>
<evidence type="ECO:0000256" key="5">
    <source>
        <dbReference type="ARBA" id="ARBA00022692"/>
    </source>
</evidence>
<gene>
    <name evidence="15" type="ORF">PENPOL_c001G02386</name>
</gene>
<keyword evidence="5 12" id="KW-0812">Transmembrane</keyword>
<dbReference type="FunFam" id="3.40.50.300:FF:000838">
    <property type="entry name" value="ABC multidrug transporter (Eurofung)"/>
    <property type="match status" value="1"/>
</dbReference>
<comment type="similarity">
    <text evidence="2">Belongs to the ABC transporter superfamily. ABCC family. Conjugate transporter (TC 3.A.1.208) subfamily.</text>
</comment>
<dbReference type="PROSITE" id="PS00211">
    <property type="entry name" value="ABC_TRANSPORTER_1"/>
    <property type="match status" value="1"/>
</dbReference>
<dbReference type="GO" id="GO:0140359">
    <property type="term" value="F:ABC-type transporter activity"/>
    <property type="evidence" value="ECO:0007669"/>
    <property type="project" value="InterPro"/>
</dbReference>
<organism evidence="15 16">
    <name type="scientific">Penicillium polonicum</name>
    <dbReference type="NCBI Taxonomy" id="60169"/>
    <lineage>
        <taxon>Eukaryota</taxon>
        <taxon>Fungi</taxon>
        <taxon>Dikarya</taxon>
        <taxon>Ascomycota</taxon>
        <taxon>Pezizomycotina</taxon>
        <taxon>Eurotiomycetes</taxon>
        <taxon>Eurotiomycetidae</taxon>
        <taxon>Eurotiales</taxon>
        <taxon>Aspergillaceae</taxon>
        <taxon>Penicillium</taxon>
    </lineage>
</organism>
<feature type="transmembrane region" description="Helical" evidence="12">
    <location>
        <begin position="141"/>
        <end position="160"/>
    </location>
</feature>
<keyword evidence="16" id="KW-1185">Reference proteome</keyword>
<feature type="transmembrane region" description="Helical" evidence="12">
    <location>
        <begin position="288"/>
        <end position="311"/>
    </location>
</feature>
<evidence type="ECO:0000256" key="10">
    <source>
        <dbReference type="ARBA" id="ARBA00023180"/>
    </source>
</evidence>
<evidence type="ECO:0000259" key="13">
    <source>
        <dbReference type="PROSITE" id="PS50893"/>
    </source>
</evidence>
<feature type="transmembrane region" description="Helical" evidence="12">
    <location>
        <begin position="1110"/>
        <end position="1142"/>
    </location>
</feature>
<feature type="region of interest" description="Disordered" evidence="11">
    <location>
        <begin position="559"/>
        <end position="582"/>
    </location>
</feature>
<comment type="subcellular location">
    <subcellularLocation>
        <location evidence="1">Cell membrane</location>
        <topology evidence="1">Multi-pass membrane protein</topology>
    </subcellularLocation>
</comment>
<dbReference type="SMART" id="SM00382">
    <property type="entry name" value="AAA"/>
    <property type="match status" value="2"/>
</dbReference>
<dbReference type="GO" id="GO:0005524">
    <property type="term" value="F:ATP binding"/>
    <property type="evidence" value="ECO:0007669"/>
    <property type="project" value="UniProtKB-KW"/>
</dbReference>
<dbReference type="STRING" id="60169.A0A1V6P3L3"/>
<sequence>MIVVEGLTLQQVLFEAWIFDITPAACFLLLLPIRLFQLSRETVKVKSSLTHLATLAIATVLAGIQVPLLVFSATQHYPAQDVSVAGATLSLIVAVSIVVLLHLEHSRAVRPSFLVSAYLFITVFLDITRVRTAWLLPYGRAYPACLTATLVIKLTLLVLANVEKRKLLLPAEKTQSIESTSGLFNRGLFAWLNELLRKGHTLLLTGDALPNIHEKLSSSDLSDRFSKSWALCDQSRRHALLLAIVNCLRWDIAAIVFPRLALIGFSIAQPFLVGKTVTFLEQTDSSVNIGYGLIGATAIVFIGVAVTTASYQHLGFRATTMVRGGLMALVYQHMMDLPLGSTDESSAMSLMGADVEMLAEYFHSTVCESWASIIQLGLAAWILQTQIGVVCITPILIVTAFTAASFTMGNAVTIRQKTWLQATEKRINFTSHVLGSIKNVKFLGLTEMIKKSIEGLRIDELEISKKFRRIQTVRICMINLPRIIAQFATFATYAVVAKVQGSDGLSVSQATTALSLINLLITPLIHLLLAVPDTFASIGCLYRVQDFLRRPNIVERRKLLEPEGDTPASTTATPTNSSEVELSNYSRLSARGISSSQNESDVLISLQNARFGWNSSPSDSAGVTLNLSSSPLGTLVAIIGPVGSGKSTFLKGLANETSVLDGEAFIKYPDLAFCEQAPWLTNTTIRENIIGENKSAAFDADWYSTVVSACALDSDLKKMPAGDETSVGSKGSKLSGGQKQRIAIARAVYARKRIACFDDTLSALDNSTSRLVFNNVFGPSGLLRQLGCTVFLATHNVQYLPQADFIVVLGEDGNILEQGSFSQLRSHAGGYVHRLGIQPEQTEQEEMHDLNAIELPETLEVITSRISTPMSTDEQRQTTDIAVYKYYFSAMGWFRVGVLVFLLAVNGGIGGLRSAWIEMWSSSTDSASSSRLGYWLGMYGALSFIEAASMAFSVYWTWVVIVPAASKNVHATVLETCMSAHLTFLSHVDTGSLITRFSQDMRLVDMILPRGFISTGFQIVGVLAQAAVAITALPYMALALPFLVGMLVLVQRFYLRTSRQLRLLEIELKSPLYTHFIESLAGIVTIRAFSWTTASTSKMLHLLDRAQRPFYLLLCIQQWLGLVLKLIVTGMTVVLIGAAVALRGKVSPGLLGIALIGMMDLGESLSELIQNWTLLETSLGAIARIKDFSEDTPSEEQDAAHEQLPDTEWPSRGDISFAVADIAYESENAEPVLHNILLKIRAGEKVGLCGRTGSGKSTLALSLLRLNEVVSGQILIDGVDISTVPRALIRHRISSLSQEAFLFPGTIRQNVDPLGIASDEDIIEALKCVEIWRALVSATNSDTDSGVLLDAILTDTSLSEGQKQLFCLARALLKRSNILILDEPTSSLDAETDTKVQKVIRQEFQNCTIIMVAHRVHTMLDFDRVVVLDSGRIIEEGHPSELLANKGVFSSLHHLEQSTGSK</sequence>
<feature type="transmembrane region" description="Helical" evidence="12">
    <location>
        <begin position="48"/>
        <end position="70"/>
    </location>
</feature>
<keyword evidence="4" id="KW-1003">Cell membrane</keyword>
<evidence type="ECO:0000256" key="2">
    <source>
        <dbReference type="ARBA" id="ARBA00009726"/>
    </source>
</evidence>
<feature type="transmembrane region" description="Helical" evidence="12">
    <location>
        <begin position="516"/>
        <end position="542"/>
    </location>
</feature>
<feature type="transmembrane region" description="Helical" evidence="12">
    <location>
        <begin position="113"/>
        <end position="135"/>
    </location>
</feature>
<feature type="transmembrane region" description="Helical" evidence="12">
    <location>
        <begin position="932"/>
        <end position="958"/>
    </location>
</feature>
<dbReference type="Gene3D" id="1.20.1560.10">
    <property type="entry name" value="ABC transporter type 1, transmembrane domain"/>
    <property type="match status" value="2"/>
</dbReference>
<name>A0A1V6P3L3_PENPO</name>
<keyword evidence="8 12" id="KW-1133">Transmembrane helix</keyword>
<dbReference type="GO" id="GO:0016887">
    <property type="term" value="F:ATP hydrolysis activity"/>
    <property type="evidence" value="ECO:0007669"/>
    <property type="project" value="InterPro"/>
</dbReference>
<dbReference type="InterPro" id="IPR050173">
    <property type="entry name" value="ABC_transporter_C-like"/>
</dbReference>
<feature type="transmembrane region" description="Helical" evidence="12">
    <location>
        <begin position="893"/>
        <end position="912"/>
    </location>
</feature>
<dbReference type="PROSITE" id="PS50929">
    <property type="entry name" value="ABC_TM1F"/>
    <property type="match status" value="2"/>
</dbReference>
<dbReference type="Gene3D" id="3.40.50.300">
    <property type="entry name" value="P-loop containing nucleotide triphosphate hydrolases"/>
    <property type="match status" value="2"/>
</dbReference>
<keyword evidence="3" id="KW-0813">Transport</keyword>
<proteinExistence type="inferred from homology"/>
<evidence type="ECO:0000259" key="14">
    <source>
        <dbReference type="PROSITE" id="PS50929"/>
    </source>
</evidence>
<dbReference type="CDD" id="cd18579">
    <property type="entry name" value="ABC_6TM_ABCC_D1"/>
    <property type="match status" value="1"/>
</dbReference>